<comment type="subcellular location">
    <subcellularLocation>
        <location evidence="1">Cell membrane</location>
        <topology evidence="1">Multi-pass membrane protein</topology>
    </subcellularLocation>
    <subcellularLocation>
        <location evidence="6">Membrane</location>
        <topology evidence="6">Multi-pass membrane protein</topology>
    </subcellularLocation>
</comment>
<dbReference type="RefSeq" id="WP_343896711.1">
    <property type="nucleotide sequence ID" value="NZ_BAAAFZ010000055.1"/>
</dbReference>
<evidence type="ECO:0000256" key="2">
    <source>
        <dbReference type="ARBA" id="ARBA00022475"/>
    </source>
</evidence>
<dbReference type="Proteomes" id="UP001501588">
    <property type="component" value="Unassembled WGS sequence"/>
</dbReference>
<dbReference type="Pfam" id="PF01618">
    <property type="entry name" value="MotA_ExbB"/>
    <property type="match status" value="1"/>
</dbReference>
<evidence type="ECO:0000256" key="8">
    <source>
        <dbReference type="SAM" id="Phobius"/>
    </source>
</evidence>
<feature type="transmembrane region" description="Helical" evidence="8">
    <location>
        <begin position="125"/>
        <end position="146"/>
    </location>
</feature>
<reference evidence="11" key="1">
    <citation type="journal article" date="2019" name="Int. J. Syst. Evol. Microbiol.">
        <title>The Global Catalogue of Microorganisms (GCM) 10K type strain sequencing project: providing services to taxonomists for standard genome sequencing and annotation.</title>
        <authorList>
            <consortium name="The Broad Institute Genomics Platform"/>
            <consortium name="The Broad Institute Genome Sequencing Center for Infectious Disease"/>
            <person name="Wu L."/>
            <person name="Ma J."/>
        </authorList>
    </citation>
    <scope>NUCLEOTIDE SEQUENCE [LARGE SCALE GENOMIC DNA]</scope>
    <source>
        <strain evidence="11">JCM 9933</strain>
    </source>
</reference>
<evidence type="ECO:0000256" key="3">
    <source>
        <dbReference type="ARBA" id="ARBA00022692"/>
    </source>
</evidence>
<keyword evidence="2" id="KW-1003">Cell membrane</keyword>
<gene>
    <name evidence="10" type="ORF">GCM10009416_35440</name>
</gene>
<feature type="region of interest" description="Disordered" evidence="7">
    <location>
        <begin position="219"/>
        <end position="239"/>
    </location>
</feature>
<accession>A0ABP3QQK1</accession>
<evidence type="ECO:0000256" key="1">
    <source>
        <dbReference type="ARBA" id="ARBA00004651"/>
    </source>
</evidence>
<organism evidence="10 11">
    <name type="scientific">Craurococcus roseus</name>
    <dbReference type="NCBI Taxonomy" id="77585"/>
    <lineage>
        <taxon>Bacteria</taxon>
        <taxon>Pseudomonadati</taxon>
        <taxon>Pseudomonadota</taxon>
        <taxon>Alphaproteobacteria</taxon>
        <taxon>Acetobacterales</taxon>
        <taxon>Acetobacteraceae</taxon>
        <taxon>Craurococcus</taxon>
    </lineage>
</organism>
<evidence type="ECO:0000256" key="4">
    <source>
        <dbReference type="ARBA" id="ARBA00022989"/>
    </source>
</evidence>
<keyword evidence="11" id="KW-1185">Reference proteome</keyword>
<name>A0ABP3QQK1_9PROT</name>
<comment type="caution">
    <text evidence="10">The sequence shown here is derived from an EMBL/GenBank/DDBJ whole genome shotgun (WGS) entry which is preliminary data.</text>
</comment>
<evidence type="ECO:0000313" key="10">
    <source>
        <dbReference type="EMBL" id="GAA0593981.1"/>
    </source>
</evidence>
<comment type="similarity">
    <text evidence="6">Belongs to the exbB/tolQ family.</text>
</comment>
<evidence type="ECO:0000259" key="9">
    <source>
        <dbReference type="Pfam" id="PF01618"/>
    </source>
</evidence>
<dbReference type="InterPro" id="IPR002898">
    <property type="entry name" value="MotA_ExbB_proton_chnl"/>
</dbReference>
<sequence length="239" mass="24303">MNPSSPDLSPVALFLHADAVVQGVVLLLVAASVAVWAIALDRAFRVARLRRGARALDAFARVGGDGPSSDEAPPGLPAALLRDARVAAAERPPGEGLGERRERLREAMRLALADALRPAQAGLSFLATVGSAAPFVGLFGTVWGIMNAFTAIARTGDTSLTAVAPGIAEALAATAVGLAAAIPAVLAYNRLASGIGTARQTCLGAIARLSTRLAVMEAGTAQTRQGPPPAARFRTAAAE</sequence>
<keyword evidence="4 8" id="KW-1133">Transmembrane helix</keyword>
<evidence type="ECO:0000313" key="11">
    <source>
        <dbReference type="Proteomes" id="UP001501588"/>
    </source>
</evidence>
<evidence type="ECO:0000256" key="6">
    <source>
        <dbReference type="RuleBase" id="RU004057"/>
    </source>
</evidence>
<feature type="transmembrane region" description="Helical" evidence="8">
    <location>
        <begin position="20"/>
        <end position="40"/>
    </location>
</feature>
<dbReference type="InterPro" id="IPR050790">
    <property type="entry name" value="ExbB/TolQ_transport"/>
</dbReference>
<keyword evidence="6" id="KW-0813">Transport</keyword>
<evidence type="ECO:0000256" key="5">
    <source>
        <dbReference type="ARBA" id="ARBA00023136"/>
    </source>
</evidence>
<feature type="transmembrane region" description="Helical" evidence="8">
    <location>
        <begin position="166"/>
        <end position="189"/>
    </location>
</feature>
<keyword evidence="5 8" id="KW-0472">Membrane</keyword>
<evidence type="ECO:0000256" key="7">
    <source>
        <dbReference type="SAM" id="MobiDB-lite"/>
    </source>
</evidence>
<protein>
    <recommendedName>
        <fullName evidence="9">MotA/TolQ/ExbB proton channel domain-containing protein</fullName>
    </recommendedName>
</protein>
<dbReference type="PANTHER" id="PTHR30625:SF3">
    <property type="entry name" value="TOL-PAL SYSTEM PROTEIN TOLQ"/>
    <property type="match status" value="1"/>
</dbReference>
<feature type="domain" description="MotA/TolQ/ExbB proton channel" evidence="9">
    <location>
        <begin position="98"/>
        <end position="195"/>
    </location>
</feature>
<proteinExistence type="inferred from homology"/>
<keyword evidence="6" id="KW-0653">Protein transport</keyword>
<dbReference type="PANTHER" id="PTHR30625">
    <property type="entry name" value="PROTEIN TOLQ"/>
    <property type="match status" value="1"/>
</dbReference>
<dbReference type="EMBL" id="BAAAFZ010000055">
    <property type="protein sequence ID" value="GAA0593981.1"/>
    <property type="molecule type" value="Genomic_DNA"/>
</dbReference>
<keyword evidence="3 8" id="KW-0812">Transmembrane</keyword>